<dbReference type="GO" id="GO:0016491">
    <property type="term" value="F:oxidoreductase activity"/>
    <property type="evidence" value="ECO:0007669"/>
    <property type="project" value="InterPro"/>
</dbReference>
<dbReference type="Gene3D" id="2.40.30.10">
    <property type="entry name" value="Translation factors"/>
    <property type="match status" value="1"/>
</dbReference>
<dbReference type="SUPFAM" id="SSF63380">
    <property type="entry name" value="Riboflavin synthase domain-like"/>
    <property type="match status" value="1"/>
</dbReference>
<evidence type="ECO:0000313" key="2">
    <source>
        <dbReference type="EMBL" id="KUG51086.1"/>
    </source>
</evidence>
<evidence type="ECO:0000313" key="3">
    <source>
        <dbReference type="Proteomes" id="UP000054837"/>
    </source>
</evidence>
<dbReference type="PROSITE" id="PS51384">
    <property type="entry name" value="FAD_FR"/>
    <property type="match status" value="1"/>
</dbReference>
<dbReference type="InterPro" id="IPR017938">
    <property type="entry name" value="Riboflavin_synthase-like_b-brl"/>
</dbReference>
<proteinExistence type="predicted"/>
<dbReference type="InterPro" id="IPR007037">
    <property type="entry name" value="SIP_rossman_dom"/>
</dbReference>
<keyword evidence="3" id="KW-1185">Reference proteome</keyword>
<dbReference type="RefSeq" id="WP_058892631.1">
    <property type="nucleotide sequence ID" value="NZ_LQBL01000033.1"/>
</dbReference>
<dbReference type="STRING" id="767452.AVL62_12605"/>
<accession>A0A0W8I0F9</accession>
<dbReference type="Pfam" id="PF08021">
    <property type="entry name" value="FAD_binding_9"/>
    <property type="match status" value="1"/>
</dbReference>
<sequence length="276" mass="29903">MAKSNLQATRRKPRVARALRLRVRGAHRPTPTFARTTLGGADLTDFEVIGDDQWFRLFLPTGGADSLRHVPDQLTTAAYAKFMLVPAAQRPVIRNYTVRAYREHGVDGPELDVDFVVHGSEEHGDAGPASLWAQRCEVGDEVAIIDEGAIYHPLEEAPLLLAADESALPALAGILRHAPSQARGTAVVEVPHPDDRQALPAPEGIEVRWVVRPAGATPGASVLAALQEVPVPEGPVYAWVAGESDLATAARRHWVRHGIPKKQISFCGYWKAGTSH</sequence>
<dbReference type="InterPro" id="IPR013113">
    <property type="entry name" value="SIP_FAD-bd"/>
</dbReference>
<reference evidence="2 3" key="1">
    <citation type="submission" date="2015-12" db="EMBL/GenBank/DDBJ databases">
        <title>Serinicoccus chungangenesis strain CD08_5 genome sequencing and assembly.</title>
        <authorList>
            <person name="Chander A.M."/>
            <person name="Kaur G."/>
            <person name="Nair G.R."/>
            <person name="Dhawan D.K."/>
            <person name="Kochhar R.K."/>
            <person name="Mayilraj S."/>
            <person name="Bhadada S.K."/>
        </authorList>
    </citation>
    <scope>NUCLEOTIDE SEQUENCE [LARGE SCALE GENOMIC DNA]</scope>
    <source>
        <strain evidence="2 3">CD08_5</strain>
    </source>
</reference>
<comment type="caution">
    <text evidence="2">The sequence shown here is derived from an EMBL/GenBank/DDBJ whole genome shotgun (WGS) entry which is preliminary data.</text>
</comment>
<dbReference type="Pfam" id="PF04954">
    <property type="entry name" value="SIP"/>
    <property type="match status" value="1"/>
</dbReference>
<dbReference type="PANTHER" id="PTHR30157:SF0">
    <property type="entry name" value="NADPH-DEPENDENT FERRIC-CHELATE REDUCTASE"/>
    <property type="match status" value="1"/>
</dbReference>
<dbReference type="Gene3D" id="3.40.50.80">
    <property type="entry name" value="Nucleotide-binding domain of ferredoxin-NADP reductase (FNR) module"/>
    <property type="match status" value="1"/>
</dbReference>
<feature type="domain" description="FAD-binding FR-type" evidence="1">
    <location>
        <begin position="16"/>
        <end position="160"/>
    </location>
</feature>
<gene>
    <name evidence="2" type="ORF">AVL62_12605</name>
</gene>
<dbReference type="InterPro" id="IPR017927">
    <property type="entry name" value="FAD-bd_FR_type"/>
</dbReference>
<protein>
    <submittedName>
        <fullName evidence="2">Phage tail protein</fullName>
    </submittedName>
</protein>
<dbReference type="Proteomes" id="UP000054837">
    <property type="component" value="Unassembled WGS sequence"/>
</dbReference>
<dbReference type="InterPro" id="IPR039374">
    <property type="entry name" value="SIP_fam"/>
</dbReference>
<dbReference type="InterPro" id="IPR039261">
    <property type="entry name" value="FNR_nucleotide-bd"/>
</dbReference>
<dbReference type="EMBL" id="LQBL01000033">
    <property type="protein sequence ID" value="KUG51086.1"/>
    <property type="molecule type" value="Genomic_DNA"/>
</dbReference>
<dbReference type="PANTHER" id="PTHR30157">
    <property type="entry name" value="FERRIC REDUCTASE, NADPH-DEPENDENT"/>
    <property type="match status" value="1"/>
</dbReference>
<name>A0A0W8I0F9_9MICO</name>
<dbReference type="OrthoDB" id="3291337at2"/>
<dbReference type="CDD" id="cd06193">
    <property type="entry name" value="siderophore_interacting"/>
    <property type="match status" value="1"/>
</dbReference>
<dbReference type="AlphaFoldDB" id="A0A0W8I0F9"/>
<organism evidence="2 3">
    <name type="scientific">Serinicoccus chungangensis</name>
    <dbReference type="NCBI Taxonomy" id="767452"/>
    <lineage>
        <taxon>Bacteria</taxon>
        <taxon>Bacillati</taxon>
        <taxon>Actinomycetota</taxon>
        <taxon>Actinomycetes</taxon>
        <taxon>Micrococcales</taxon>
        <taxon>Ornithinimicrobiaceae</taxon>
        <taxon>Serinicoccus</taxon>
    </lineage>
</organism>
<evidence type="ECO:0000259" key="1">
    <source>
        <dbReference type="PROSITE" id="PS51384"/>
    </source>
</evidence>